<dbReference type="OrthoDB" id="432528at2759"/>
<dbReference type="EMBL" id="CAJEWN010000190">
    <property type="protein sequence ID" value="CAD2171824.1"/>
    <property type="molecule type" value="Genomic_DNA"/>
</dbReference>
<name>A0A6V7VBV3_MELEN</name>
<dbReference type="InterPro" id="IPR015915">
    <property type="entry name" value="Kelch-typ_b-propeller"/>
</dbReference>
<evidence type="ECO:0000313" key="3">
    <source>
        <dbReference type="Proteomes" id="UP000580250"/>
    </source>
</evidence>
<gene>
    <name evidence="2" type="ORF">MENT_LOCUS23336</name>
</gene>
<evidence type="ECO:0000313" key="2">
    <source>
        <dbReference type="EMBL" id="CAD2171824.1"/>
    </source>
</evidence>
<dbReference type="Proteomes" id="UP000580250">
    <property type="component" value="Unassembled WGS sequence"/>
</dbReference>
<sequence length="318" mass="36667">MTLLNRQRKILCYGGLCSRGQSLCDLWELDINELYNQKILQQKQLKSYIKQQNTDEKKHFWRQIPPLEHRLPSRLWHCSVLMGEEAILIYGGMNEAPSRESPFVHTLLVYRISPPSLRQLALNALASTIVERWITQTTTTKIDNNKKSNLHLTCSTSKSPHQNCILSSHNNINHQQPFLDLQTFADSIYFSHLPNSLHSHLRVLLCIRRRSKALKYNNGGGNTPRDSSPSHFWHPSPVPQNFHLLNLDGIVGDDGDLSDVGEDGEQRHRRNPRNFPPLSPMSQKRALADELLKLICENGHLPTFILLKRFNSFRQLYL</sequence>
<reference evidence="2 3" key="1">
    <citation type="submission" date="2020-08" db="EMBL/GenBank/DDBJ databases">
        <authorList>
            <person name="Koutsovoulos G."/>
            <person name="Danchin GJ E."/>
        </authorList>
    </citation>
    <scope>NUCLEOTIDE SEQUENCE [LARGE SCALE GENOMIC DNA]</scope>
</reference>
<dbReference type="AlphaFoldDB" id="A0A6V7VBV3"/>
<proteinExistence type="predicted"/>
<organism evidence="2 3">
    <name type="scientific">Meloidogyne enterolobii</name>
    <name type="common">Root-knot nematode worm</name>
    <name type="synonym">Meloidogyne mayaguensis</name>
    <dbReference type="NCBI Taxonomy" id="390850"/>
    <lineage>
        <taxon>Eukaryota</taxon>
        <taxon>Metazoa</taxon>
        <taxon>Ecdysozoa</taxon>
        <taxon>Nematoda</taxon>
        <taxon>Chromadorea</taxon>
        <taxon>Rhabditida</taxon>
        <taxon>Tylenchina</taxon>
        <taxon>Tylenchomorpha</taxon>
        <taxon>Tylenchoidea</taxon>
        <taxon>Meloidogynidae</taxon>
        <taxon>Meloidogyninae</taxon>
        <taxon>Meloidogyne</taxon>
    </lineage>
</organism>
<protein>
    <submittedName>
        <fullName evidence="2">Uncharacterized protein</fullName>
    </submittedName>
</protein>
<accession>A0A6V7VBV3</accession>
<comment type="caution">
    <text evidence="2">The sequence shown here is derived from an EMBL/GenBank/DDBJ whole genome shotgun (WGS) entry which is preliminary data.</text>
</comment>
<feature type="region of interest" description="Disordered" evidence="1">
    <location>
        <begin position="256"/>
        <end position="280"/>
    </location>
</feature>
<dbReference type="Gene3D" id="2.120.10.80">
    <property type="entry name" value="Kelch-type beta propeller"/>
    <property type="match status" value="1"/>
</dbReference>
<evidence type="ECO:0000256" key="1">
    <source>
        <dbReference type="SAM" id="MobiDB-lite"/>
    </source>
</evidence>